<feature type="region of interest" description="Disordered" evidence="1">
    <location>
        <begin position="237"/>
        <end position="282"/>
    </location>
</feature>
<dbReference type="Pfam" id="PF20918">
    <property type="entry name" value="SPOCS_spoVID-N"/>
    <property type="match status" value="1"/>
</dbReference>
<dbReference type="InterPro" id="IPR036779">
    <property type="entry name" value="LysM_dom_sf"/>
</dbReference>
<sequence length="351" mass="41125">MSNDRQVFSFELNEALYFEKGQEVAEMKEISLDPEISIQSFNEYISIRGVIELQGSYQRILSSEVEEDTLEFEDYHSKRYVERVVDKEDGIASFSHRFPVEISVPTYRVADIDDVTVYIESFDYEVPDQSQLRLYSTIEIHGINNYAENDNKEEDQEQEENSPQNIPEESFQFEIKRKEEAESINDPQISNTTNIPSLPAESNTEINTETNTETNKEMKEKDRWKYKESKTFAEFFGKESSNEEAYSPESDESSAISSEAHYESDDYESMESRSEKEKVEDVSYLSDMFRSSTEEQYTKMRLCIVQEKDTIESIAERYKITTLQLIKQNRLDDEEYNVSEGQLLYIPTKKR</sequence>
<feature type="compositionally biased region" description="Low complexity" evidence="1">
    <location>
        <begin position="203"/>
        <end position="213"/>
    </location>
</feature>
<proteinExistence type="predicted"/>
<dbReference type="SMART" id="SM00257">
    <property type="entry name" value="LysM"/>
    <property type="match status" value="1"/>
</dbReference>
<dbReference type="SUPFAM" id="SSF54106">
    <property type="entry name" value="LysM domain"/>
    <property type="match status" value="1"/>
</dbReference>
<evidence type="ECO:0000256" key="1">
    <source>
        <dbReference type="SAM" id="MobiDB-lite"/>
    </source>
</evidence>
<feature type="region of interest" description="Disordered" evidence="1">
    <location>
        <begin position="146"/>
        <end position="222"/>
    </location>
</feature>
<dbReference type="NCBIfam" id="TIGR02907">
    <property type="entry name" value="spore_VI_D"/>
    <property type="match status" value="1"/>
</dbReference>
<evidence type="ECO:0000259" key="2">
    <source>
        <dbReference type="PROSITE" id="PS51782"/>
    </source>
</evidence>
<name>A0ABU6K9J6_9BACI</name>
<reference evidence="3 4" key="1">
    <citation type="journal article" date="2024" name="Int. J. Syst. Evol. Microbiol.">
        <title>Virgibacillus tibetensis sp. nov., isolated from salt lake on the Tibetan Plateau of China.</title>
        <authorList>
            <person name="Phurbu D."/>
            <person name="Liu Z.-X."/>
            <person name="Wang R."/>
            <person name="Zheng Y.-Y."/>
            <person name="Liu H.-C."/>
            <person name="Zhou Y.-G."/>
            <person name="Yu Y.-J."/>
            <person name="Li A.-H."/>
        </authorList>
    </citation>
    <scope>NUCLEOTIDE SEQUENCE [LARGE SCALE GENOMIC DNA]</scope>
    <source>
        <strain evidence="3 4">C22-A2</strain>
    </source>
</reference>
<feature type="compositionally biased region" description="Acidic residues" evidence="1">
    <location>
        <begin position="151"/>
        <end position="160"/>
    </location>
</feature>
<dbReference type="InterPro" id="IPR048862">
    <property type="entry name" value="SPOCS_spoVID_N"/>
</dbReference>
<dbReference type="InterPro" id="IPR018392">
    <property type="entry name" value="LysM"/>
</dbReference>
<dbReference type="RefSeq" id="WP_327605606.1">
    <property type="nucleotide sequence ID" value="NZ_JARZFX010000001.1"/>
</dbReference>
<dbReference type="CDD" id="cd00118">
    <property type="entry name" value="LysM"/>
    <property type="match status" value="1"/>
</dbReference>
<gene>
    <name evidence="3" type="primary">spoVID</name>
    <name evidence="3" type="ORF">QGM71_00815</name>
</gene>
<dbReference type="PROSITE" id="PS51782">
    <property type="entry name" value="LYSM"/>
    <property type="match status" value="1"/>
</dbReference>
<feature type="compositionally biased region" description="Polar residues" evidence="1">
    <location>
        <begin position="185"/>
        <end position="202"/>
    </location>
</feature>
<comment type="caution">
    <text evidence="3">The sequence shown here is derived from an EMBL/GenBank/DDBJ whole genome shotgun (WGS) entry which is preliminary data.</text>
</comment>
<dbReference type="InterPro" id="IPR014256">
    <property type="entry name" value="Spore_VI_D"/>
</dbReference>
<protein>
    <submittedName>
        <fullName evidence="3">Stage VI sporulation protein D</fullName>
    </submittedName>
</protein>
<organism evidence="3 4">
    <name type="scientific">Virgibacillus tibetensis</name>
    <dbReference type="NCBI Taxonomy" id="3042313"/>
    <lineage>
        <taxon>Bacteria</taxon>
        <taxon>Bacillati</taxon>
        <taxon>Bacillota</taxon>
        <taxon>Bacilli</taxon>
        <taxon>Bacillales</taxon>
        <taxon>Bacillaceae</taxon>
        <taxon>Virgibacillus</taxon>
    </lineage>
</organism>
<feature type="compositionally biased region" description="Basic and acidic residues" evidence="1">
    <location>
        <begin position="260"/>
        <end position="281"/>
    </location>
</feature>
<dbReference type="Proteomes" id="UP001335737">
    <property type="component" value="Unassembled WGS sequence"/>
</dbReference>
<accession>A0ABU6K9J6</accession>
<evidence type="ECO:0000313" key="4">
    <source>
        <dbReference type="Proteomes" id="UP001335737"/>
    </source>
</evidence>
<dbReference type="EMBL" id="JARZFX010000001">
    <property type="protein sequence ID" value="MEC5422032.1"/>
    <property type="molecule type" value="Genomic_DNA"/>
</dbReference>
<evidence type="ECO:0000313" key="3">
    <source>
        <dbReference type="EMBL" id="MEC5422032.1"/>
    </source>
</evidence>
<dbReference type="Gene3D" id="3.10.350.10">
    <property type="entry name" value="LysM domain"/>
    <property type="match status" value="1"/>
</dbReference>
<dbReference type="Pfam" id="PF01476">
    <property type="entry name" value="LysM"/>
    <property type="match status" value="1"/>
</dbReference>
<keyword evidence="4" id="KW-1185">Reference proteome</keyword>
<feature type="domain" description="LysM" evidence="2">
    <location>
        <begin position="301"/>
        <end position="346"/>
    </location>
</feature>